<sequence>MSKVVTVKKQDLLQVLKWLRDLRIRAIKKTIDPWAFRQGLLLVLQLDTQAALERGVTMEAL</sequence>
<proteinExistence type="predicted"/>
<name>X1I7J1_9ZZZZ</name>
<accession>X1I7J1</accession>
<dbReference type="AlphaFoldDB" id="X1I7J1"/>
<feature type="non-terminal residue" evidence="1">
    <location>
        <position position="61"/>
    </location>
</feature>
<dbReference type="EMBL" id="BARU01034154">
    <property type="protein sequence ID" value="GAH62054.1"/>
    <property type="molecule type" value="Genomic_DNA"/>
</dbReference>
<organism evidence="1">
    <name type="scientific">marine sediment metagenome</name>
    <dbReference type="NCBI Taxonomy" id="412755"/>
    <lineage>
        <taxon>unclassified sequences</taxon>
        <taxon>metagenomes</taxon>
        <taxon>ecological metagenomes</taxon>
    </lineage>
</organism>
<comment type="caution">
    <text evidence="1">The sequence shown here is derived from an EMBL/GenBank/DDBJ whole genome shotgun (WGS) entry which is preliminary data.</text>
</comment>
<evidence type="ECO:0000313" key="1">
    <source>
        <dbReference type="EMBL" id="GAH62054.1"/>
    </source>
</evidence>
<protein>
    <submittedName>
        <fullName evidence="1">Uncharacterized protein</fullName>
    </submittedName>
</protein>
<reference evidence="1" key="1">
    <citation type="journal article" date="2014" name="Front. Microbiol.">
        <title>High frequency of phylogenetically diverse reductive dehalogenase-homologous genes in deep subseafloor sedimentary metagenomes.</title>
        <authorList>
            <person name="Kawai M."/>
            <person name="Futagami T."/>
            <person name="Toyoda A."/>
            <person name="Takaki Y."/>
            <person name="Nishi S."/>
            <person name="Hori S."/>
            <person name="Arai W."/>
            <person name="Tsubouchi T."/>
            <person name="Morono Y."/>
            <person name="Uchiyama I."/>
            <person name="Ito T."/>
            <person name="Fujiyama A."/>
            <person name="Inagaki F."/>
            <person name="Takami H."/>
        </authorList>
    </citation>
    <scope>NUCLEOTIDE SEQUENCE</scope>
    <source>
        <strain evidence="1">Expedition CK06-06</strain>
    </source>
</reference>
<gene>
    <name evidence="1" type="ORF">S03H2_53651</name>
</gene>